<evidence type="ECO:0000313" key="5">
    <source>
        <dbReference type="Proteomes" id="UP000050266"/>
    </source>
</evidence>
<dbReference type="InterPro" id="IPR004302">
    <property type="entry name" value="Cellulose/chitin-bd_N"/>
</dbReference>
<keyword evidence="1" id="KW-0732">Signal</keyword>
<dbReference type="Pfam" id="PF03067">
    <property type="entry name" value="LPMO_10"/>
    <property type="match status" value="1"/>
</dbReference>
<dbReference type="InterPro" id="IPR051024">
    <property type="entry name" value="GlcNAc_Chitin_IntDeg"/>
</dbReference>
<dbReference type="Proteomes" id="UP000050266">
    <property type="component" value="Unassembled WGS sequence"/>
</dbReference>
<dbReference type="PATRIC" id="fig|251720.4.peg.2477"/>
<proteinExistence type="predicted"/>
<dbReference type="SUPFAM" id="SSF81296">
    <property type="entry name" value="E set domains"/>
    <property type="match status" value="1"/>
</dbReference>
<dbReference type="InterPro" id="IPR014756">
    <property type="entry name" value="Ig_E-set"/>
</dbReference>
<evidence type="ECO:0000256" key="2">
    <source>
        <dbReference type="SAM" id="MobiDB-lite"/>
    </source>
</evidence>
<dbReference type="PANTHER" id="PTHR34823">
    <property type="entry name" value="GLCNAC-BINDING PROTEIN A"/>
    <property type="match status" value="1"/>
</dbReference>
<dbReference type="EMBL" id="LJRQ01000157">
    <property type="protein sequence ID" value="KPZ13940.1"/>
    <property type="molecule type" value="Genomic_DNA"/>
</dbReference>
<feature type="domain" description="Chitin-binding type-4" evidence="3">
    <location>
        <begin position="93"/>
        <end position="300"/>
    </location>
</feature>
<name>A0A0Q0ETX2_PSEA0</name>
<evidence type="ECO:0000259" key="3">
    <source>
        <dbReference type="Pfam" id="PF03067"/>
    </source>
</evidence>
<gene>
    <name evidence="4" type="ORF">ALO41_101039</name>
</gene>
<dbReference type="CDD" id="cd21177">
    <property type="entry name" value="LPMO_AA10"/>
    <property type="match status" value="1"/>
</dbReference>
<organism evidence="4 5">
    <name type="scientific">Pseudomonas amygdali pv. ulmi</name>
    <dbReference type="NCBI Taxonomy" id="251720"/>
    <lineage>
        <taxon>Bacteria</taxon>
        <taxon>Pseudomonadati</taxon>
        <taxon>Pseudomonadota</taxon>
        <taxon>Gammaproteobacteria</taxon>
        <taxon>Pseudomonadales</taxon>
        <taxon>Pseudomonadaceae</taxon>
        <taxon>Pseudomonas</taxon>
        <taxon>Pseudomonas amygdali</taxon>
    </lineage>
</organism>
<evidence type="ECO:0000313" key="4">
    <source>
        <dbReference type="EMBL" id="KPZ13940.1"/>
    </source>
</evidence>
<protein>
    <submittedName>
        <fullName evidence="4">Chitin-binding protein</fullName>
    </submittedName>
</protein>
<dbReference type="AlphaFoldDB" id="A0A0Q0ETX2"/>
<dbReference type="PANTHER" id="PTHR34823:SF1">
    <property type="entry name" value="CHITIN-BINDING TYPE-4 DOMAIN-CONTAINING PROTEIN"/>
    <property type="match status" value="1"/>
</dbReference>
<feature type="region of interest" description="Disordered" evidence="2">
    <location>
        <begin position="80"/>
        <end position="99"/>
    </location>
</feature>
<comment type="caution">
    <text evidence="4">The sequence shown here is derived from an EMBL/GenBank/DDBJ whole genome shotgun (WGS) entry which is preliminary data.</text>
</comment>
<sequence>MTIGIRRFCSTPREIYFGLTSCFKCCVHVEQRWRGWAAHQPSRFRFSQKNLLAVLLAIRPMEAGLQLCNRQGMPDSTIEDMEMSESDSKQPRHGRVIEPESRGSYAMDQGMVLEWHLHGMDSGKNFPDKLEGPAHDFPRSDEYADGDVDSAAPPVDGLIVSAGWTDERDCLNYTDTELTQALEKKNGKKVTGWPRLIKKGGDTLSVKWRYEAPHVTRGYRWFITKDGWNESTRLTRNHFDEQPFHKEISPLKPFSQHRDALQPTEEHSAELPKNKKGHHVILLLWIVAESPMAFYQAFDVDFDASESEE</sequence>
<dbReference type="Gene3D" id="2.70.50.50">
    <property type="entry name" value="chitin-binding protein cbp21"/>
    <property type="match status" value="1"/>
</dbReference>
<evidence type="ECO:0000256" key="1">
    <source>
        <dbReference type="ARBA" id="ARBA00022729"/>
    </source>
</evidence>
<accession>A0A0Q0ETX2</accession>
<reference evidence="4 5" key="1">
    <citation type="submission" date="2015-09" db="EMBL/GenBank/DDBJ databases">
        <title>Genome announcement of multiple Pseudomonas syringae strains.</title>
        <authorList>
            <person name="Thakur S."/>
            <person name="Wang P.W."/>
            <person name="Gong Y."/>
            <person name="Weir B.S."/>
            <person name="Guttman D.S."/>
        </authorList>
    </citation>
    <scope>NUCLEOTIDE SEQUENCE [LARGE SCALE GENOMIC DNA]</scope>
    <source>
        <strain evidence="4 5">ICMP3962</strain>
    </source>
</reference>
<feature type="compositionally biased region" description="Basic and acidic residues" evidence="2">
    <location>
        <begin position="86"/>
        <end position="99"/>
    </location>
</feature>